<dbReference type="InterPro" id="IPR005747">
    <property type="entry name" value="MutS2"/>
</dbReference>
<dbReference type="GO" id="GO:0030983">
    <property type="term" value="F:mismatched DNA binding"/>
    <property type="evidence" value="ECO:0007669"/>
    <property type="project" value="InterPro"/>
</dbReference>
<evidence type="ECO:0000256" key="6">
    <source>
        <dbReference type="ARBA" id="ARBA00023125"/>
    </source>
</evidence>
<accession>A0AAX1Q864</accession>
<keyword evidence="2" id="KW-0547">Nucleotide-binding</keyword>
<keyword evidence="6" id="KW-0238">DNA-binding</keyword>
<dbReference type="InterPro" id="IPR000432">
    <property type="entry name" value="DNA_mismatch_repair_MutS_C"/>
</dbReference>
<dbReference type="GO" id="GO:0140664">
    <property type="term" value="F:ATP-dependent DNA damage sensor activity"/>
    <property type="evidence" value="ECO:0007669"/>
    <property type="project" value="InterPro"/>
</dbReference>
<organism evidence="8 9">
    <name type="scientific">Priestia endophytica</name>
    <dbReference type="NCBI Taxonomy" id="135735"/>
    <lineage>
        <taxon>Bacteria</taxon>
        <taxon>Bacillati</taxon>
        <taxon>Bacillota</taxon>
        <taxon>Bacilli</taxon>
        <taxon>Bacillales</taxon>
        <taxon>Bacillaceae</taxon>
        <taxon>Priestia</taxon>
    </lineage>
</organism>
<dbReference type="SMART" id="SM00533">
    <property type="entry name" value="MUTSd"/>
    <property type="match status" value="1"/>
</dbReference>
<dbReference type="GO" id="GO:0004519">
    <property type="term" value="F:endonuclease activity"/>
    <property type="evidence" value="ECO:0007669"/>
    <property type="project" value="InterPro"/>
</dbReference>
<keyword evidence="5" id="KW-0694">RNA-binding</keyword>
<dbReference type="SMART" id="SM00534">
    <property type="entry name" value="MUTSac"/>
    <property type="match status" value="1"/>
</dbReference>
<evidence type="ECO:0000256" key="5">
    <source>
        <dbReference type="ARBA" id="ARBA00022884"/>
    </source>
</evidence>
<proteinExistence type="predicted"/>
<dbReference type="GO" id="GO:0006298">
    <property type="term" value="P:mismatch repair"/>
    <property type="evidence" value="ECO:0007669"/>
    <property type="project" value="InterPro"/>
</dbReference>
<dbReference type="NCBIfam" id="TIGR01069">
    <property type="entry name" value="mutS2"/>
    <property type="match status" value="1"/>
</dbReference>
<evidence type="ECO:0000259" key="7">
    <source>
        <dbReference type="PROSITE" id="PS00486"/>
    </source>
</evidence>
<reference evidence="8 9" key="1">
    <citation type="submission" date="2016-03" db="EMBL/GenBank/DDBJ databases">
        <title>Comparison of Bacillus endophyticus and B. anthracis characteristics using whole genome sequence analysis and microbiological techniques.</title>
        <authorList>
            <person name="Lekota K.E."/>
            <person name="Mafofo J."/>
            <person name="Rees J."/>
            <person name="Muchadeyi F.C."/>
            <person name="Madoroba E."/>
            <person name="Van Heerden H."/>
        </authorList>
    </citation>
    <scope>NUCLEOTIDE SEQUENCE [LARGE SCALE GENOMIC DNA]</scope>
    <source>
        <strain evidence="8 9">3631_10C</strain>
    </source>
</reference>
<dbReference type="InterPro" id="IPR027417">
    <property type="entry name" value="P-loop_NTPase"/>
</dbReference>
<name>A0AAX1Q864_9BACI</name>
<dbReference type="SUPFAM" id="SSF52540">
    <property type="entry name" value="P-loop containing nucleoside triphosphate hydrolases"/>
    <property type="match status" value="1"/>
</dbReference>
<dbReference type="EMBL" id="LVYK01000031">
    <property type="protein sequence ID" value="RAS76081.1"/>
    <property type="molecule type" value="Genomic_DNA"/>
</dbReference>
<evidence type="ECO:0000313" key="9">
    <source>
        <dbReference type="Proteomes" id="UP000250174"/>
    </source>
</evidence>
<keyword evidence="3" id="KW-0378">Hydrolase</keyword>
<dbReference type="FunFam" id="3.40.50.300:FF:000830">
    <property type="entry name" value="Endonuclease MutS2"/>
    <property type="match status" value="1"/>
</dbReference>
<dbReference type="PANTHER" id="PTHR48466">
    <property type="entry name" value="OS10G0509000 PROTEIN-RELATED"/>
    <property type="match status" value="1"/>
</dbReference>
<gene>
    <name evidence="8" type="ORF">A3864_14485</name>
</gene>
<dbReference type="InterPro" id="IPR036187">
    <property type="entry name" value="DNA_mismatch_repair_MutS_sf"/>
</dbReference>
<evidence type="ECO:0000313" key="8">
    <source>
        <dbReference type="EMBL" id="RAS76081.1"/>
    </source>
</evidence>
<sequence>MNHATYEKLQYNELKQTVRSYCVSGLGKQLLDKLKPSTNIKIVKNRLNETTEARAILDAEGHVPFLGVSNIDHTIQNLEKGMMLDPSELVSVSDFLRGCRKMKKFMMNKEFLAPVLTSYANSMTEFKSIEEEINFSIKGNRVDSAASKELKRIRHNMEVAEEKIKERLNKFLNSSSYKKYIQEFFISKKDDRYTIPIKASYKNQVPGTVIEVSSKGSTVFIEPNTITKLNGELASLKAEEAIEEYQILATLSGVLLENIHEIKINMDLISQYDMVFAKAKFSKHVGGIEPKLNDYGYIKLVDCKHPLLTKEAVPLHFEIGKNYRSLIITGPNAGGKTIVLKTIGLVTLAAMSGFHIISNKETEIAVFENIFVDIGDNQSIENALSTFSSHMKNVSEIMRASNNNTLLLFDEIGSGTEPNEGSALAISILEEFYQMGCITVATTHYGEIKRFSEMHSDFMNAAMQFHSDTLEPMYHLLIGKSGESNALWISRKMNVRENVLQRAKHYMENKGYHLERVDENKIRKPKVVKEKNEEKYEYKKGDRVKLLDYDDFGVRPYGHVKNLLRQEMGVCA</sequence>
<evidence type="ECO:0000256" key="4">
    <source>
        <dbReference type="ARBA" id="ARBA00022840"/>
    </source>
</evidence>
<dbReference type="GO" id="GO:0019843">
    <property type="term" value="F:rRNA binding"/>
    <property type="evidence" value="ECO:0007669"/>
    <property type="project" value="UniProtKB-KW"/>
</dbReference>
<evidence type="ECO:0000256" key="2">
    <source>
        <dbReference type="ARBA" id="ARBA00022741"/>
    </source>
</evidence>
<dbReference type="PROSITE" id="PS00486">
    <property type="entry name" value="DNA_MISMATCH_REPAIR_2"/>
    <property type="match status" value="1"/>
</dbReference>
<evidence type="ECO:0000256" key="1">
    <source>
        <dbReference type="ARBA" id="ARBA00022730"/>
    </source>
</evidence>
<protein>
    <submittedName>
        <fullName evidence="8">Mannonate oxidoreductase</fullName>
    </submittedName>
</protein>
<comment type="caution">
    <text evidence="8">The sequence shown here is derived from an EMBL/GenBank/DDBJ whole genome shotgun (WGS) entry which is preliminary data.</text>
</comment>
<feature type="domain" description="DNA mismatch repair proteins mutS family" evidence="7">
    <location>
        <begin position="405"/>
        <end position="421"/>
    </location>
</feature>
<keyword evidence="1" id="KW-0699">rRNA-binding</keyword>
<dbReference type="Proteomes" id="UP000250174">
    <property type="component" value="Unassembled WGS sequence"/>
</dbReference>
<dbReference type="Gene3D" id="1.10.1420.10">
    <property type="match status" value="2"/>
</dbReference>
<dbReference type="InterPro" id="IPR045076">
    <property type="entry name" value="MutS"/>
</dbReference>
<dbReference type="Gene3D" id="3.40.50.300">
    <property type="entry name" value="P-loop containing nucleotide triphosphate hydrolases"/>
    <property type="match status" value="1"/>
</dbReference>
<dbReference type="AlphaFoldDB" id="A0AAX1Q864"/>
<dbReference type="GO" id="GO:0016887">
    <property type="term" value="F:ATP hydrolysis activity"/>
    <property type="evidence" value="ECO:0007669"/>
    <property type="project" value="InterPro"/>
</dbReference>
<dbReference type="SUPFAM" id="SSF48334">
    <property type="entry name" value="DNA repair protein MutS, domain III"/>
    <property type="match status" value="1"/>
</dbReference>
<evidence type="ECO:0000256" key="3">
    <source>
        <dbReference type="ARBA" id="ARBA00022801"/>
    </source>
</evidence>
<dbReference type="InterPro" id="IPR007696">
    <property type="entry name" value="DNA_mismatch_repair_MutS_core"/>
</dbReference>
<dbReference type="GO" id="GO:0045910">
    <property type="term" value="P:negative regulation of DNA recombination"/>
    <property type="evidence" value="ECO:0007669"/>
    <property type="project" value="InterPro"/>
</dbReference>
<dbReference type="GO" id="GO:0005524">
    <property type="term" value="F:ATP binding"/>
    <property type="evidence" value="ECO:0007669"/>
    <property type="project" value="UniProtKB-KW"/>
</dbReference>
<dbReference type="Pfam" id="PF00488">
    <property type="entry name" value="MutS_V"/>
    <property type="match status" value="1"/>
</dbReference>
<keyword evidence="4" id="KW-0067">ATP-binding</keyword>
<dbReference type="PANTHER" id="PTHR48466:SF2">
    <property type="entry name" value="OS10G0509000 PROTEIN"/>
    <property type="match status" value="1"/>
</dbReference>